<dbReference type="PANTHER" id="PTHR47328">
    <property type="match status" value="1"/>
</dbReference>
<keyword evidence="2" id="KW-1185">Reference proteome</keyword>
<proteinExistence type="predicted"/>
<dbReference type="InterPro" id="IPR035959">
    <property type="entry name" value="RutC-like_sf"/>
</dbReference>
<dbReference type="EMBL" id="PNRE01000092">
    <property type="protein sequence ID" value="PMR67358.1"/>
    <property type="molecule type" value="Genomic_DNA"/>
</dbReference>
<dbReference type="SUPFAM" id="SSF55298">
    <property type="entry name" value="YjgF-like"/>
    <property type="match status" value="1"/>
</dbReference>
<dbReference type="Pfam" id="PF01042">
    <property type="entry name" value="Ribonuc_L-PSP"/>
    <property type="match status" value="1"/>
</dbReference>
<dbReference type="CDD" id="cd06150">
    <property type="entry name" value="YjgF_YER057c_UK114_like_2"/>
    <property type="match status" value="1"/>
</dbReference>
<accession>A0A2N7TGR7</accession>
<name>A0A2N7TGR7_9GAMM</name>
<dbReference type="OrthoDB" id="6899345at2"/>
<reference evidence="1 2" key="1">
    <citation type="submission" date="2018-01" db="EMBL/GenBank/DDBJ databases">
        <title>Halomonas endophytica sp. nov., isolated from storage liquid in the stems of Populus euphratica.</title>
        <authorList>
            <person name="Chen C."/>
        </authorList>
    </citation>
    <scope>NUCLEOTIDE SEQUENCE [LARGE SCALE GENOMIC DNA]</scope>
    <source>
        <strain evidence="1 2">DSM 26881</strain>
    </source>
</reference>
<dbReference type="PANTHER" id="PTHR47328:SF1">
    <property type="entry name" value="RUTC FAMILY PROTEIN YOAB"/>
    <property type="match status" value="1"/>
</dbReference>
<evidence type="ECO:0000313" key="1">
    <source>
        <dbReference type="EMBL" id="PMR67358.1"/>
    </source>
</evidence>
<protein>
    <recommendedName>
        <fullName evidence="3">RidA family protein</fullName>
    </recommendedName>
</protein>
<dbReference type="AlphaFoldDB" id="A0A2N7TGR7"/>
<gene>
    <name evidence="1" type="ORF">C1H66_19980</name>
</gene>
<comment type="caution">
    <text evidence="1">The sequence shown here is derived from an EMBL/GenBank/DDBJ whole genome shotgun (WGS) entry which is preliminary data.</text>
</comment>
<dbReference type="InterPro" id="IPR035709">
    <property type="entry name" value="YoaB-like"/>
</dbReference>
<sequence length="136" mass="15251">MDNSDLFNARRRQLMIMRLDEGVINGAKVSQCVVHDGVIHIAGIMAPEPTGDIEQQTLRVLDIVDNYLARTGSDRRHVLSIQIWLRDMEDFAEMNRVWNAWVDASQPPARACVSGLLAHADARIEVMVMAKVKGQV</sequence>
<dbReference type="Proteomes" id="UP000235346">
    <property type="component" value="Unassembled WGS sequence"/>
</dbReference>
<dbReference type="InterPro" id="IPR006175">
    <property type="entry name" value="YjgF/YER057c/UK114"/>
</dbReference>
<evidence type="ECO:0008006" key="3">
    <source>
        <dbReference type="Google" id="ProtNLM"/>
    </source>
</evidence>
<evidence type="ECO:0000313" key="2">
    <source>
        <dbReference type="Proteomes" id="UP000235346"/>
    </source>
</evidence>
<dbReference type="Gene3D" id="3.30.1330.40">
    <property type="entry name" value="RutC-like"/>
    <property type="match status" value="1"/>
</dbReference>
<organism evidence="1 2">
    <name type="scientific">Halomonas heilongjiangensis</name>
    <dbReference type="NCBI Taxonomy" id="1387883"/>
    <lineage>
        <taxon>Bacteria</taxon>
        <taxon>Pseudomonadati</taxon>
        <taxon>Pseudomonadota</taxon>
        <taxon>Gammaproteobacteria</taxon>
        <taxon>Oceanospirillales</taxon>
        <taxon>Halomonadaceae</taxon>
        <taxon>Halomonas</taxon>
    </lineage>
</organism>